<feature type="transmembrane region" description="Helical" evidence="1">
    <location>
        <begin position="15"/>
        <end position="36"/>
    </location>
</feature>
<dbReference type="InterPro" id="IPR007211">
    <property type="entry name" value="DUF378"/>
</dbReference>
<evidence type="ECO:0008006" key="4">
    <source>
        <dbReference type="Google" id="ProtNLM"/>
    </source>
</evidence>
<proteinExistence type="predicted"/>
<evidence type="ECO:0000313" key="2">
    <source>
        <dbReference type="EMBL" id="RCW72493.1"/>
    </source>
</evidence>
<organism evidence="2 3">
    <name type="scientific">Pseudorhodoferax soli</name>
    <dbReference type="NCBI Taxonomy" id="545864"/>
    <lineage>
        <taxon>Bacteria</taxon>
        <taxon>Pseudomonadati</taxon>
        <taxon>Pseudomonadota</taxon>
        <taxon>Betaproteobacteria</taxon>
        <taxon>Burkholderiales</taxon>
        <taxon>Comamonadaceae</taxon>
    </lineage>
</organism>
<keyword evidence="1" id="KW-0812">Transmembrane</keyword>
<evidence type="ECO:0000313" key="3">
    <source>
        <dbReference type="Proteomes" id="UP000252884"/>
    </source>
</evidence>
<protein>
    <recommendedName>
        <fullName evidence="4">DUF378 domain-containing protein</fullName>
    </recommendedName>
</protein>
<dbReference type="OrthoDB" id="9812136at2"/>
<evidence type="ECO:0000256" key="1">
    <source>
        <dbReference type="SAM" id="Phobius"/>
    </source>
</evidence>
<dbReference type="Proteomes" id="UP000252884">
    <property type="component" value="Unassembled WGS sequence"/>
</dbReference>
<feature type="transmembrane region" description="Helical" evidence="1">
    <location>
        <begin position="56"/>
        <end position="77"/>
    </location>
</feature>
<accession>A0A368XWZ1</accession>
<comment type="caution">
    <text evidence="2">The sequence shown here is derived from an EMBL/GenBank/DDBJ whole genome shotgun (WGS) entry which is preliminary data.</text>
</comment>
<sequence>MTTPPSAAVPARRGFGLLDGCALLLMVLGALNWAAVGLLGHDFVALLFGGHTQLTRAVYLLIGLAGMYGLSFAFRCYHPF</sequence>
<keyword evidence="1" id="KW-0472">Membrane</keyword>
<gene>
    <name evidence="2" type="ORF">DES41_10398</name>
</gene>
<dbReference type="EMBL" id="QPJK01000003">
    <property type="protein sequence ID" value="RCW72493.1"/>
    <property type="molecule type" value="Genomic_DNA"/>
</dbReference>
<name>A0A368XWZ1_9BURK</name>
<dbReference type="PANTHER" id="PTHR37304:SF1">
    <property type="entry name" value="MEMBRANE PROTEIN"/>
    <property type="match status" value="1"/>
</dbReference>
<dbReference type="RefSeq" id="WP_114467922.1">
    <property type="nucleotide sequence ID" value="NZ_QPJK01000003.1"/>
</dbReference>
<keyword evidence="3" id="KW-1185">Reference proteome</keyword>
<reference evidence="2 3" key="1">
    <citation type="submission" date="2018-07" db="EMBL/GenBank/DDBJ databases">
        <title>Genomic Encyclopedia of Type Strains, Phase IV (KMG-IV): sequencing the most valuable type-strain genomes for metagenomic binning, comparative biology and taxonomic classification.</title>
        <authorList>
            <person name="Goeker M."/>
        </authorList>
    </citation>
    <scope>NUCLEOTIDE SEQUENCE [LARGE SCALE GENOMIC DNA]</scope>
    <source>
        <strain evidence="2 3">DSM 21634</strain>
    </source>
</reference>
<dbReference type="Pfam" id="PF04070">
    <property type="entry name" value="DUF378"/>
    <property type="match status" value="1"/>
</dbReference>
<dbReference type="AlphaFoldDB" id="A0A368XWZ1"/>
<keyword evidence="1" id="KW-1133">Transmembrane helix</keyword>
<dbReference type="PANTHER" id="PTHR37304">
    <property type="entry name" value="MEMBRANE PROTEIN-RELATED"/>
    <property type="match status" value="1"/>
</dbReference>